<sequence>MASVEKIHKTQRPAGLATILAIGTATPPNCLQQSTYSDYYFRVTRSEHKTELKQKFDRICKNSNIKKRYMILTEEMLKQHPNIGEHTAPSLNARQDFLVTEVPKLGKEAAAKAIKEWGQPMSKITHLIFCTSSGNDMPGADFQLTKLLGLNLNVKRYMIYQQGCYAGGTALRLAKDLAENNKGARVLAVCSESMSFAFRGPSENHIDNLVGQSLFGDGAAAVIVGSDVIPNIEKPLFQLVWTSQNIVPNSEEAVKLHLREDGLSFHVRKDVPHLIANNLDDVLVEAFQTLNISDYNSIFWVLHPGGRAIIDLIEEKFGLKPEKLQATRHILSEYGNIVSACPFFIMDEMRKKSKKRGLSTTGEGFEWGILFGFGPGLTIETVVLRSVML</sequence>
<dbReference type="Gene3D" id="3.40.47.10">
    <property type="match status" value="2"/>
</dbReference>
<dbReference type="PANTHER" id="PTHR11877:SF100">
    <property type="entry name" value="CHALCONE SYNTHASE 3"/>
    <property type="match status" value="1"/>
</dbReference>
<dbReference type="InterPro" id="IPR018088">
    <property type="entry name" value="Chalcone/stilbene_synthase_AS"/>
</dbReference>
<feature type="active site" description="Acyl-thioester intermediate" evidence="8">
    <location>
        <position position="164"/>
    </location>
</feature>
<evidence type="ECO:0000256" key="8">
    <source>
        <dbReference type="PIRSR" id="PIRSR000451-1"/>
    </source>
</evidence>
<comment type="function">
    <text evidence="1">The primary product of this enzyme is 4,2',4',6'-tetrahydroxychalcone (also termed naringenin-chalcone or chalcone) which can under specific conditions spontaneously isomerize into naringenin.</text>
</comment>
<keyword evidence="13" id="KW-1185">Reference proteome</keyword>
<dbReference type="InterPro" id="IPR001099">
    <property type="entry name" value="Chalcone/stilbene_synt_N"/>
</dbReference>
<evidence type="ECO:0000259" key="11">
    <source>
        <dbReference type="Pfam" id="PF02797"/>
    </source>
</evidence>
<dbReference type="CDD" id="cd00831">
    <property type="entry name" value="CHS_like"/>
    <property type="match status" value="1"/>
</dbReference>
<dbReference type="SUPFAM" id="SSF53901">
    <property type="entry name" value="Thiolase-like"/>
    <property type="match status" value="2"/>
</dbReference>
<dbReference type="PIRSF" id="PIRSF000451">
    <property type="entry name" value="PKS_III"/>
    <property type="match status" value="1"/>
</dbReference>
<dbReference type="GO" id="GO:0009813">
    <property type="term" value="P:flavonoid biosynthetic process"/>
    <property type="evidence" value="ECO:0007669"/>
    <property type="project" value="UniProtKB-KW"/>
</dbReference>
<dbReference type="EC" id="2.3.1.74" evidence="4"/>
<dbReference type="Gramene" id="rna-AYBTSS11_LOCUS23951">
    <property type="protein sequence ID" value="CAJ1971942.1"/>
    <property type="gene ID" value="gene-AYBTSS11_LOCUS23951"/>
</dbReference>
<evidence type="ECO:0000256" key="2">
    <source>
        <dbReference type="ARBA" id="ARBA00004966"/>
    </source>
</evidence>
<evidence type="ECO:0000256" key="3">
    <source>
        <dbReference type="ARBA" id="ARBA00005531"/>
    </source>
</evidence>
<dbReference type="PROSITE" id="PS00441">
    <property type="entry name" value="CHALCONE_SYNTH"/>
    <property type="match status" value="1"/>
</dbReference>
<comment type="similarity">
    <text evidence="3 9">Belongs to the thiolase-like superfamily. Chalcone/stilbene synthases family.</text>
</comment>
<dbReference type="GO" id="GO:0030639">
    <property type="term" value="P:polyketide biosynthetic process"/>
    <property type="evidence" value="ECO:0007669"/>
    <property type="project" value="TreeGrafter"/>
</dbReference>
<feature type="domain" description="Chalcone/stilbene synthase C-terminal" evidence="11">
    <location>
        <begin position="238"/>
        <end position="387"/>
    </location>
</feature>
<dbReference type="PANTHER" id="PTHR11877">
    <property type="entry name" value="HYDROXYMETHYLGLUTARYL-COA SYNTHASE"/>
    <property type="match status" value="1"/>
</dbReference>
<dbReference type="Pfam" id="PF00195">
    <property type="entry name" value="Chal_sti_synt_N"/>
    <property type="match status" value="1"/>
</dbReference>
<proteinExistence type="inferred from homology"/>
<evidence type="ECO:0000256" key="1">
    <source>
        <dbReference type="ARBA" id="ARBA00002969"/>
    </source>
</evidence>
<name>A0AA86TLF6_9FABA</name>
<dbReference type="FunFam" id="3.40.47.10:FF:000014">
    <property type="entry name" value="Chalcone synthase 1"/>
    <property type="match status" value="1"/>
</dbReference>
<dbReference type="AlphaFoldDB" id="A0AA86TLF6"/>
<reference evidence="12" key="1">
    <citation type="submission" date="2023-10" db="EMBL/GenBank/DDBJ databases">
        <authorList>
            <person name="Domelevo Entfellner J.-B."/>
        </authorList>
    </citation>
    <scope>NUCLEOTIDE SEQUENCE</scope>
</reference>
<evidence type="ECO:0000313" key="12">
    <source>
        <dbReference type="EMBL" id="CAJ1971942.1"/>
    </source>
</evidence>
<evidence type="ECO:0000259" key="10">
    <source>
        <dbReference type="Pfam" id="PF00195"/>
    </source>
</evidence>
<evidence type="ECO:0000256" key="4">
    <source>
        <dbReference type="ARBA" id="ARBA00012975"/>
    </source>
</evidence>
<dbReference type="InterPro" id="IPR016039">
    <property type="entry name" value="Thiolase-like"/>
</dbReference>
<keyword evidence="5 9" id="KW-0808">Transferase</keyword>
<dbReference type="EMBL" id="OY731405">
    <property type="protein sequence ID" value="CAJ1971942.1"/>
    <property type="molecule type" value="Genomic_DNA"/>
</dbReference>
<keyword evidence="6" id="KW-0284">Flavonoid biosynthesis</keyword>
<keyword evidence="7 9" id="KW-0012">Acyltransferase</keyword>
<feature type="domain" description="Chalcone/stilbene synthase N-terminal" evidence="10">
    <location>
        <begin position="5"/>
        <end position="227"/>
    </location>
</feature>
<protein>
    <recommendedName>
        <fullName evidence="4">chalcone synthase</fullName>
        <ecNumber evidence="4">2.3.1.74</ecNumber>
    </recommendedName>
</protein>
<dbReference type="InterPro" id="IPR011141">
    <property type="entry name" value="Polyketide_synthase_type-III"/>
</dbReference>
<dbReference type="GO" id="GO:0016210">
    <property type="term" value="F:naringenin-chalcone synthase activity"/>
    <property type="evidence" value="ECO:0007669"/>
    <property type="project" value="UniProtKB-EC"/>
</dbReference>
<dbReference type="InterPro" id="IPR012328">
    <property type="entry name" value="Chalcone/stilbene_synt_C"/>
</dbReference>
<evidence type="ECO:0000256" key="9">
    <source>
        <dbReference type="RuleBase" id="RU003633"/>
    </source>
</evidence>
<dbReference type="FunFam" id="3.40.47.10:FF:000025">
    <property type="entry name" value="Chalcone synthase 2"/>
    <property type="match status" value="1"/>
</dbReference>
<evidence type="ECO:0000313" key="13">
    <source>
        <dbReference type="Proteomes" id="UP001189624"/>
    </source>
</evidence>
<accession>A0AA86TLF6</accession>
<evidence type="ECO:0000256" key="6">
    <source>
        <dbReference type="ARBA" id="ARBA00023241"/>
    </source>
</evidence>
<comment type="pathway">
    <text evidence="2">Secondary metabolite biosynthesis; flavonoid biosynthesis.</text>
</comment>
<dbReference type="Pfam" id="PF02797">
    <property type="entry name" value="Chal_sti_synt_C"/>
    <property type="match status" value="1"/>
</dbReference>
<organism evidence="12 13">
    <name type="scientific">Sphenostylis stenocarpa</name>
    <dbReference type="NCBI Taxonomy" id="92480"/>
    <lineage>
        <taxon>Eukaryota</taxon>
        <taxon>Viridiplantae</taxon>
        <taxon>Streptophyta</taxon>
        <taxon>Embryophyta</taxon>
        <taxon>Tracheophyta</taxon>
        <taxon>Spermatophyta</taxon>
        <taxon>Magnoliopsida</taxon>
        <taxon>eudicotyledons</taxon>
        <taxon>Gunneridae</taxon>
        <taxon>Pentapetalae</taxon>
        <taxon>rosids</taxon>
        <taxon>fabids</taxon>
        <taxon>Fabales</taxon>
        <taxon>Fabaceae</taxon>
        <taxon>Papilionoideae</taxon>
        <taxon>50 kb inversion clade</taxon>
        <taxon>NPAAA clade</taxon>
        <taxon>indigoferoid/millettioid clade</taxon>
        <taxon>Phaseoleae</taxon>
        <taxon>Sphenostylis</taxon>
    </lineage>
</organism>
<evidence type="ECO:0000256" key="5">
    <source>
        <dbReference type="ARBA" id="ARBA00022679"/>
    </source>
</evidence>
<dbReference type="Proteomes" id="UP001189624">
    <property type="component" value="Chromosome 8"/>
</dbReference>
<gene>
    <name evidence="12" type="ORF">AYBTSS11_LOCUS23951</name>
</gene>
<evidence type="ECO:0000256" key="7">
    <source>
        <dbReference type="ARBA" id="ARBA00023315"/>
    </source>
</evidence>